<comment type="caution">
    <text evidence="2">The sequence shown here is derived from an EMBL/GenBank/DDBJ whole genome shotgun (WGS) entry which is preliminary data.</text>
</comment>
<gene>
    <name evidence="2" type="ORF">GCM10007388_17100</name>
</gene>
<organism evidence="2 3">
    <name type="scientific">Pseudoduganella plicata</name>
    <dbReference type="NCBI Taxonomy" id="321984"/>
    <lineage>
        <taxon>Bacteria</taxon>
        <taxon>Pseudomonadati</taxon>
        <taxon>Pseudomonadota</taxon>
        <taxon>Betaproteobacteria</taxon>
        <taxon>Burkholderiales</taxon>
        <taxon>Oxalobacteraceae</taxon>
        <taxon>Telluria group</taxon>
        <taxon>Pseudoduganella</taxon>
    </lineage>
</organism>
<dbReference type="EMBL" id="BMWW01000002">
    <property type="protein sequence ID" value="GGY84572.1"/>
    <property type="molecule type" value="Genomic_DNA"/>
</dbReference>
<evidence type="ECO:0000313" key="2">
    <source>
        <dbReference type="EMBL" id="GGY84572.1"/>
    </source>
</evidence>
<reference evidence="2" key="1">
    <citation type="journal article" date="2014" name="Int. J. Syst. Evol. Microbiol.">
        <title>Complete genome sequence of Corynebacterium casei LMG S-19264T (=DSM 44701T), isolated from a smear-ripened cheese.</title>
        <authorList>
            <consortium name="US DOE Joint Genome Institute (JGI-PGF)"/>
            <person name="Walter F."/>
            <person name="Albersmeier A."/>
            <person name="Kalinowski J."/>
            <person name="Ruckert C."/>
        </authorList>
    </citation>
    <scope>NUCLEOTIDE SEQUENCE</scope>
    <source>
        <strain evidence="2">KCTC 12344</strain>
    </source>
</reference>
<accession>A0AA87Y202</accession>
<proteinExistence type="predicted"/>
<feature type="region of interest" description="Disordered" evidence="1">
    <location>
        <begin position="51"/>
        <end position="70"/>
    </location>
</feature>
<sequence>MRALLLERVQSLDHRAIGFQFRIAYAGHFDDGGGIGARVGGKQEGEELAFHGAKSGQAKGNGTSDLLPRK</sequence>
<dbReference type="Proteomes" id="UP000619512">
    <property type="component" value="Unassembled WGS sequence"/>
</dbReference>
<evidence type="ECO:0000256" key="1">
    <source>
        <dbReference type="SAM" id="MobiDB-lite"/>
    </source>
</evidence>
<name>A0AA87Y202_9BURK</name>
<reference evidence="2" key="2">
    <citation type="submission" date="2022-12" db="EMBL/GenBank/DDBJ databases">
        <authorList>
            <person name="Sun Q."/>
            <person name="Kim S."/>
        </authorList>
    </citation>
    <scope>NUCLEOTIDE SEQUENCE</scope>
    <source>
        <strain evidence="2">KCTC 12344</strain>
    </source>
</reference>
<evidence type="ECO:0000313" key="3">
    <source>
        <dbReference type="Proteomes" id="UP000619512"/>
    </source>
</evidence>
<protein>
    <submittedName>
        <fullName evidence="2">Uncharacterized protein</fullName>
    </submittedName>
</protein>
<dbReference type="AlphaFoldDB" id="A0AA87Y202"/>